<dbReference type="SUPFAM" id="SSF101936">
    <property type="entry name" value="DNA-binding pseudobarrel domain"/>
    <property type="match status" value="1"/>
</dbReference>
<dbReference type="GO" id="GO:0005634">
    <property type="term" value="C:nucleus"/>
    <property type="evidence" value="ECO:0007669"/>
    <property type="project" value="UniProtKB-SubCell"/>
</dbReference>
<dbReference type="Gene3D" id="2.40.330.10">
    <property type="entry name" value="DNA-binding pseudobarrel domain"/>
    <property type="match status" value="1"/>
</dbReference>
<dbReference type="InterPro" id="IPR015300">
    <property type="entry name" value="DNA-bd_pseudobarrel_sf"/>
</dbReference>
<dbReference type="PANTHER" id="PTHR31541">
    <property type="entry name" value="B3 DOMAIN PLANT PROTEIN-RELATED"/>
    <property type="match status" value="1"/>
</dbReference>
<dbReference type="PANTHER" id="PTHR31541:SF25">
    <property type="entry name" value="GAMMA-GLIADIN B"/>
    <property type="match status" value="1"/>
</dbReference>
<reference evidence="7" key="1">
    <citation type="submission" date="2022-02" db="EMBL/GenBank/DDBJ databases">
        <authorList>
            <person name="Henning P.M."/>
            <person name="McCubbin A.G."/>
            <person name="Shore J.S."/>
        </authorList>
    </citation>
    <scope>NUCLEOTIDE SEQUENCE</scope>
    <source>
        <strain evidence="7">F60SS</strain>
        <tissue evidence="7">Leaves</tissue>
    </source>
</reference>
<evidence type="ECO:0000256" key="5">
    <source>
        <dbReference type="ARBA" id="ARBA00023242"/>
    </source>
</evidence>
<keyword evidence="5" id="KW-0539">Nucleus</keyword>
<keyword evidence="8" id="KW-1185">Reference proteome</keyword>
<evidence type="ECO:0000256" key="2">
    <source>
        <dbReference type="ARBA" id="ARBA00023015"/>
    </source>
</evidence>
<feature type="region of interest" description="Disordered" evidence="6">
    <location>
        <begin position="178"/>
        <end position="204"/>
    </location>
</feature>
<dbReference type="AlphaFoldDB" id="A0A9Q0F6T7"/>
<dbReference type="OrthoDB" id="1090008at2759"/>
<name>A0A9Q0F6T7_9ROSI</name>
<evidence type="ECO:0000313" key="7">
    <source>
        <dbReference type="EMBL" id="KAJ4825822.1"/>
    </source>
</evidence>
<reference evidence="7" key="2">
    <citation type="journal article" date="2023" name="Plants (Basel)">
        <title>Annotation of the Turnera subulata (Passifloraceae) Draft Genome Reveals the S-Locus Evolved after the Divergence of Turneroideae from Passifloroideae in a Stepwise Manner.</title>
        <authorList>
            <person name="Henning P.M."/>
            <person name="Roalson E.H."/>
            <person name="Mir W."/>
            <person name="McCubbin A.G."/>
            <person name="Shore J.S."/>
        </authorList>
    </citation>
    <scope>NUCLEOTIDE SEQUENCE</scope>
    <source>
        <strain evidence="7">F60SS</strain>
    </source>
</reference>
<dbReference type="GO" id="GO:0003677">
    <property type="term" value="F:DNA binding"/>
    <property type="evidence" value="ECO:0007669"/>
    <property type="project" value="UniProtKB-KW"/>
</dbReference>
<comment type="subcellular location">
    <subcellularLocation>
        <location evidence="1">Nucleus</location>
    </subcellularLocation>
</comment>
<evidence type="ECO:0000256" key="6">
    <source>
        <dbReference type="SAM" id="MobiDB-lite"/>
    </source>
</evidence>
<comment type="caution">
    <text evidence="7">The sequence shown here is derived from an EMBL/GenBank/DDBJ whole genome shotgun (WGS) entry which is preliminary data.</text>
</comment>
<evidence type="ECO:0000256" key="3">
    <source>
        <dbReference type="ARBA" id="ARBA00023125"/>
    </source>
</evidence>
<dbReference type="InterPro" id="IPR005508">
    <property type="entry name" value="At2g31720-like"/>
</dbReference>
<organism evidence="7 8">
    <name type="scientific">Turnera subulata</name>
    <dbReference type="NCBI Taxonomy" id="218843"/>
    <lineage>
        <taxon>Eukaryota</taxon>
        <taxon>Viridiplantae</taxon>
        <taxon>Streptophyta</taxon>
        <taxon>Embryophyta</taxon>
        <taxon>Tracheophyta</taxon>
        <taxon>Spermatophyta</taxon>
        <taxon>Magnoliopsida</taxon>
        <taxon>eudicotyledons</taxon>
        <taxon>Gunneridae</taxon>
        <taxon>Pentapetalae</taxon>
        <taxon>rosids</taxon>
        <taxon>fabids</taxon>
        <taxon>Malpighiales</taxon>
        <taxon>Passifloraceae</taxon>
        <taxon>Turnera</taxon>
    </lineage>
</organism>
<proteinExistence type="predicted"/>
<dbReference type="EMBL" id="JAKUCV010006802">
    <property type="protein sequence ID" value="KAJ4825822.1"/>
    <property type="molecule type" value="Genomic_DNA"/>
</dbReference>
<accession>A0A9Q0F6T7</accession>
<gene>
    <name evidence="7" type="ORF">Tsubulata_040167</name>
</gene>
<feature type="compositionally biased region" description="Basic and acidic residues" evidence="6">
    <location>
        <begin position="191"/>
        <end position="200"/>
    </location>
</feature>
<evidence type="ECO:0000313" key="8">
    <source>
        <dbReference type="Proteomes" id="UP001141552"/>
    </source>
</evidence>
<keyword evidence="2" id="KW-0805">Transcription regulation</keyword>
<sequence length="360" mass="40062">MGSSNQEKEPGGQEENNELGLQVLMKDLRQRNVKLDENLSRLDVLAVVAELVSAKEKLMEAASKREECGRQLVVASNLPQQNNTKKPVKPRGFRLFGAHISPDEGDTEKPNQESIKIVIKPPVCNKPLAGRGNQYEKGECSYSSADGWDKINLLAFGDIAKEIRHYHEGGLEISSCSSKKAANGPTYNAKRKGDVKDAHATSKNHKKIKINKNPVVLPNPPPELPPRFRSRIEEMTGSAVEDVHLALLIQKELTNTDMMPNQSRLSLQKRIVGDAFLTEHEKSLLGKDKPGFEVKVIEPTLGVSVVDFQLWNIGSGLGYVLKKTWNDMKRRNDLQVDDVIQVWSFRMPASGELCLAIVKL</sequence>
<keyword evidence="4" id="KW-0804">Transcription</keyword>
<dbReference type="Pfam" id="PF03754">
    <property type="entry name" value="At2g31720-like"/>
    <property type="match status" value="1"/>
</dbReference>
<dbReference type="Proteomes" id="UP001141552">
    <property type="component" value="Unassembled WGS sequence"/>
</dbReference>
<evidence type="ECO:0000256" key="1">
    <source>
        <dbReference type="ARBA" id="ARBA00004123"/>
    </source>
</evidence>
<evidence type="ECO:0008006" key="9">
    <source>
        <dbReference type="Google" id="ProtNLM"/>
    </source>
</evidence>
<protein>
    <recommendedName>
        <fullName evidence="9">TF-B3 domain-containing protein</fullName>
    </recommendedName>
</protein>
<evidence type="ECO:0000256" key="4">
    <source>
        <dbReference type="ARBA" id="ARBA00023163"/>
    </source>
</evidence>
<keyword evidence="3" id="KW-0238">DNA-binding</keyword>